<organism evidence="10 11">
    <name type="scientific">Rhizopus stolonifer</name>
    <name type="common">Rhizopus nigricans</name>
    <dbReference type="NCBI Taxonomy" id="4846"/>
    <lineage>
        <taxon>Eukaryota</taxon>
        <taxon>Fungi</taxon>
        <taxon>Fungi incertae sedis</taxon>
        <taxon>Mucoromycota</taxon>
        <taxon>Mucoromycotina</taxon>
        <taxon>Mucoromycetes</taxon>
        <taxon>Mucorales</taxon>
        <taxon>Mucorineae</taxon>
        <taxon>Rhizopodaceae</taxon>
        <taxon>Rhizopus</taxon>
    </lineage>
</organism>
<dbReference type="STRING" id="4846.A0A367JS96"/>
<dbReference type="AlphaFoldDB" id="A0A367JS96"/>
<evidence type="ECO:0000256" key="4">
    <source>
        <dbReference type="ARBA" id="ARBA00022723"/>
    </source>
</evidence>
<evidence type="ECO:0000259" key="9">
    <source>
        <dbReference type="Pfam" id="PF05649"/>
    </source>
</evidence>
<dbReference type="PRINTS" id="PR00786">
    <property type="entry name" value="NEPRILYSIN"/>
</dbReference>
<comment type="cofactor">
    <cofactor evidence="1">
        <name>Zn(2+)</name>
        <dbReference type="ChEBI" id="CHEBI:29105"/>
    </cofactor>
</comment>
<keyword evidence="3" id="KW-0645">Protease</keyword>
<keyword evidence="6" id="KW-0862">Zinc</keyword>
<dbReference type="SUPFAM" id="SSF55486">
    <property type="entry name" value="Metalloproteases ('zincins'), catalytic domain"/>
    <property type="match status" value="1"/>
</dbReference>
<evidence type="ECO:0000256" key="5">
    <source>
        <dbReference type="ARBA" id="ARBA00022801"/>
    </source>
</evidence>
<dbReference type="InterPro" id="IPR000718">
    <property type="entry name" value="Peptidase_M13"/>
</dbReference>
<dbReference type="Proteomes" id="UP000253551">
    <property type="component" value="Unassembled WGS sequence"/>
</dbReference>
<dbReference type="Gene3D" id="3.40.390.10">
    <property type="entry name" value="Collagenase (Catalytic Domain)"/>
    <property type="match status" value="1"/>
</dbReference>
<sequence>MPAVSLSASSAHLLARANVCSTQACQTAAKLILNDLDLNVDPCDDFYQYSCVGTFTDIRNNNLDSLQALLEGKYEDVLAGKIDPAFLNSTEKEQDQQNFNKLKMFYNACMDQSSIDSLGPTPIFPYISRVFNSLGYDPQQEDERLGPQHVRVLTDTVIEMTTQGVENLVSFYVGADDRQPDQYVISINQPGLTLPSREYYTQQDTMEKYRQGLVAVLGAVLHKGESELMSSSDIEGMVDRFIEFETHLASITLPIEELQDPNATYNPMTLTELHQSYPWIDWFRVLRNFAPNDVSLPEHVIVTSPRYLQALSSWLLESQSRPDGASTQALREFFSTKIILANMGNIDQATREVYRQTIGLITTGATEAQPRGRECVASTSSAFGQLLGRYFVMKSFGGEPEREKVSDFINQILDAWTARLTQSTWLDAETKTRAIEKVKKIGHQEAYSIVSPDDRSPRSLDTFYADIQVKEKDYFGNQMSVYQSGFRKDWNQIGKVMNKDEWYMTPHEVNAYYTPNFNKVVIPAGILQTPFYNTEVPNYLNYGGIGAVIGHEITHAFDNSGRLYDGEGFLNSWWTDATSAAFEDKSQCFIKQYGNFSVQGPDTTYPVNGKMTLGENLADNGGVRAAYDAMTKDDMGLPGLENFTAEQLFFINYGRVWCTKMRPEMSVQRVRTDVHSPANVRVNGAVQNSVEFAKAFQCKEKQAMNPSDKCQIW</sequence>
<keyword evidence="11" id="KW-1185">Reference proteome</keyword>
<dbReference type="GO" id="GO:0016485">
    <property type="term" value="P:protein processing"/>
    <property type="evidence" value="ECO:0007669"/>
    <property type="project" value="TreeGrafter"/>
</dbReference>
<feature type="domain" description="Peptidase M13 C-terminal" evidence="8">
    <location>
        <begin position="510"/>
        <end position="712"/>
    </location>
</feature>
<dbReference type="GO" id="GO:0005886">
    <property type="term" value="C:plasma membrane"/>
    <property type="evidence" value="ECO:0007669"/>
    <property type="project" value="TreeGrafter"/>
</dbReference>
<dbReference type="CDD" id="cd08662">
    <property type="entry name" value="M13"/>
    <property type="match status" value="1"/>
</dbReference>
<keyword evidence="5" id="KW-0378">Hydrolase</keyword>
<proteinExistence type="inferred from homology"/>
<comment type="similarity">
    <text evidence="2">Belongs to the peptidase M13 family.</text>
</comment>
<dbReference type="InterPro" id="IPR008753">
    <property type="entry name" value="Peptidase_M13_N"/>
</dbReference>
<dbReference type="GO" id="GO:0004222">
    <property type="term" value="F:metalloendopeptidase activity"/>
    <property type="evidence" value="ECO:0007669"/>
    <property type="project" value="InterPro"/>
</dbReference>
<dbReference type="PROSITE" id="PS51885">
    <property type="entry name" value="NEPRILYSIN"/>
    <property type="match status" value="1"/>
</dbReference>
<dbReference type="InterPro" id="IPR042089">
    <property type="entry name" value="Peptidase_M13_dom_2"/>
</dbReference>
<gene>
    <name evidence="10" type="ORF">CU098_007580</name>
</gene>
<evidence type="ECO:0000256" key="3">
    <source>
        <dbReference type="ARBA" id="ARBA00022670"/>
    </source>
</evidence>
<evidence type="ECO:0000313" key="11">
    <source>
        <dbReference type="Proteomes" id="UP000253551"/>
    </source>
</evidence>
<dbReference type="PANTHER" id="PTHR11733">
    <property type="entry name" value="ZINC METALLOPROTEASE FAMILY M13 NEPRILYSIN-RELATED"/>
    <property type="match status" value="1"/>
</dbReference>
<reference evidence="10 11" key="1">
    <citation type="journal article" date="2018" name="G3 (Bethesda)">
        <title>Phylogenetic and Phylogenomic Definition of Rhizopus Species.</title>
        <authorList>
            <person name="Gryganskyi A.P."/>
            <person name="Golan J."/>
            <person name="Dolatabadi S."/>
            <person name="Mondo S."/>
            <person name="Robb S."/>
            <person name="Idnurm A."/>
            <person name="Muszewska A."/>
            <person name="Steczkiewicz K."/>
            <person name="Masonjones S."/>
            <person name="Liao H.L."/>
            <person name="Gajdeczka M.T."/>
            <person name="Anike F."/>
            <person name="Vuek A."/>
            <person name="Anishchenko I.M."/>
            <person name="Voigt K."/>
            <person name="de Hoog G.S."/>
            <person name="Smith M.E."/>
            <person name="Heitman J."/>
            <person name="Vilgalys R."/>
            <person name="Stajich J.E."/>
        </authorList>
    </citation>
    <scope>NUCLEOTIDE SEQUENCE [LARGE SCALE GENOMIC DNA]</scope>
    <source>
        <strain evidence="10 11">LSU 92-RS-03</strain>
    </source>
</reference>
<keyword evidence="7" id="KW-0482">Metalloprotease</keyword>
<dbReference type="InterPro" id="IPR024079">
    <property type="entry name" value="MetalloPept_cat_dom_sf"/>
</dbReference>
<comment type="caution">
    <text evidence="10">The sequence shown here is derived from an EMBL/GenBank/DDBJ whole genome shotgun (WGS) entry which is preliminary data.</text>
</comment>
<dbReference type="InterPro" id="IPR018497">
    <property type="entry name" value="Peptidase_M13_C"/>
</dbReference>
<dbReference type="OrthoDB" id="6475849at2759"/>
<evidence type="ECO:0000313" key="10">
    <source>
        <dbReference type="EMBL" id="RCH92823.1"/>
    </source>
</evidence>
<feature type="domain" description="Peptidase M13 N-terminal" evidence="9">
    <location>
        <begin position="42"/>
        <end position="447"/>
    </location>
</feature>
<dbReference type="PANTHER" id="PTHR11733:SF167">
    <property type="entry name" value="FI17812P1-RELATED"/>
    <property type="match status" value="1"/>
</dbReference>
<keyword evidence="4" id="KW-0479">Metal-binding</keyword>
<dbReference type="EMBL" id="PJQM01002782">
    <property type="protein sequence ID" value="RCH92823.1"/>
    <property type="molecule type" value="Genomic_DNA"/>
</dbReference>
<dbReference type="Pfam" id="PF01431">
    <property type="entry name" value="Peptidase_M13"/>
    <property type="match status" value="1"/>
</dbReference>
<evidence type="ECO:0000259" key="8">
    <source>
        <dbReference type="Pfam" id="PF01431"/>
    </source>
</evidence>
<protein>
    <recommendedName>
        <fullName evidence="12">Zincin</fullName>
    </recommendedName>
</protein>
<accession>A0A367JS96</accession>
<evidence type="ECO:0000256" key="6">
    <source>
        <dbReference type="ARBA" id="ARBA00022833"/>
    </source>
</evidence>
<evidence type="ECO:0008006" key="12">
    <source>
        <dbReference type="Google" id="ProtNLM"/>
    </source>
</evidence>
<name>A0A367JS96_RHIST</name>
<evidence type="ECO:0000256" key="2">
    <source>
        <dbReference type="ARBA" id="ARBA00007357"/>
    </source>
</evidence>
<dbReference type="GO" id="GO:0046872">
    <property type="term" value="F:metal ion binding"/>
    <property type="evidence" value="ECO:0007669"/>
    <property type="project" value="UniProtKB-KW"/>
</dbReference>
<dbReference type="Gene3D" id="1.10.1380.10">
    <property type="entry name" value="Neutral endopeptidase , domain2"/>
    <property type="match status" value="1"/>
</dbReference>
<evidence type="ECO:0000256" key="7">
    <source>
        <dbReference type="ARBA" id="ARBA00023049"/>
    </source>
</evidence>
<evidence type="ECO:0000256" key="1">
    <source>
        <dbReference type="ARBA" id="ARBA00001947"/>
    </source>
</evidence>
<dbReference type="Pfam" id="PF05649">
    <property type="entry name" value="Peptidase_M13_N"/>
    <property type="match status" value="1"/>
</dbReference>